<dbReference type="OrthoDB" id="2057603at2"/>
<dbReference type="EMBL" id="VOBR01000029">
    <property type="protein sequence ID" value="TWP46866.1"/>
    <property type="molecule type" value="Genomic_DNA"/>
</dbReference>
<proteinExistence type="predicted"/>
<dbReference type="AlphaFoldDB" id="A0A563EJ30"/>
<protein>
    <submittedName>
        <fullName evidence="1">Uncharacterized protein</fullName>
    </submittedName>
</protein>
<accession>A0A563EJ30</accession>
<dbReference type="RefSeq" id="WP_146358375.1">
    <property type="nucleotide sequence ID" value="NZ_VOBR01000029.1"/>
</dbReference>
<organism evidence="1 2">
    <name type="scientific">Lentzea tibetensis</name>
    <dbReference type="NCBI Taxonomy" id="2591470"/>
    <lineage>
        <taxon>Bacteria</taxon>
        <taxon>Bacillati</taxon>
        <taxon>Actinomycetota</taxon>
        <taxon>Actinomycetes</taxon>
        <taxon>Pseudonocardiales</taxon>
        <taxon>Pseudonocardiaceae</taxon>
        <taxon>Lentzea</taxon>
    </lineage>
</organism>
<gene>
    <name evidence="1" type="ORF">FKR81_34220</name>
</gene>
<comment type="caution">
    <text evidence="1">The sequence shown here is derived from an EMBL/GenBank/DDBJ whole genome shotgun (WGS) entry which is preliminary data.</text>
</comment>
<dbReference type="Proteomes" id="UP000316639">
    <property type="component" value="Unassembled WGS sequence"/>
</dbReference>
<sequence length="200" mass="22478">MQLTRVRVTRDSVAMGDDTNAPHLMFLELLGDPTIEIAVRNVLECPYLATIQGGEATWLVVADGTVHAVVAQQWEAPRWITGRDVRAPAEIHFRYLRQEDPEAVLAQQLVDAVSPEDVTVTISRPHVRGLLITCRLGEREKDVHGELLVTGDHEWSIIKSTLVDHWTRPPADPMSNTEARVLVTAVVQRLKDEGIRVRWD</sequence>
<name>A0A563EJ30_9PSEU</name>
<evidence type="ECO:0000313" key="1">
    <source>
        <dbReference type="EMBL" id="TWP46866.1"/>
    </source>
</evidence>
<reference evidence="1 2" key="1">
    <citation type="submission" date="2019-07" db="EMBL/GenBank/DDBJ databases">
        <title>Lentzea xizangensis sp. nov., isolated from Qinghai-Tibetan Plateau Soils.</title>
        <authorList>
            <person name="Huang J."/>
        </authorList>
    </citation>
    <scope>NUCLEOTIDE SEQUENCE [LARGE SCALE GENOMIC DNA]</scope>
    <source>
        <strain evidence="1 2">FXJ1.1311</strain>
    </source>
</reference>
<keyword evidence="2" id="KW-1185">Reference proteome</keyword>
<evidence type="ECO:0000313" key="2">
    <source>
        <dbReference type="Proteomes" id="UP000316639"/>
    </source>
</evidence>